<keyword evidence="2" id="KW-1185">Reference proteome</keyword>
<sequence length="67" mass="7577">MGEYSSMDAPIIFVANVYCWLLKIVTTLADFTLVNTKISFDVRDMGVKVCSSKPYLQNKSVFFDSDL</sequence>
<evidence type="ECO:0000313" key="1">
    <source>
        <dbReference type="EMBL" id="ACJ27407.1"/>
    </source>
</evidence>
<dbReference type="STRING" id="225849.swp_0583"/>
<gene>
    <name evidence="1" type="ordered locus">swp_0583</name>
</gene>
<dbReference type="AlphaFoldDB" id="B8CID0"/>
<accession>B8CID0</accession>
<proteinExistence type="predicted"/>
<dbReference type="KEGG" id="swp:swp_0583"/>
<name>B8CID0_SHEPW</name>
<protein>
    <submittedName>
        <fullName evidence="1">Uncharacterized protein</fullName>
    </submittedName>
</protein>
<dbReference type="Proteomes" id="UP000000753">
    <property type="component" value="Chromosome"/>
</dbReference>
<evidence type="ECO:0000313" key="2">
    <source>
        <dbReference type="Proteomes" id="UP000000753"/>
    </source>
</evidence>
<dbReference type="HOGENOM" id="CLU_2810045_0_0_6"/>
<dbReference type="EMBL" id="CP000472">
    <property type="protein sequence ID" value="ACJ27407.1"/>
    <property type="molecule type" value="Genomic_DNA"/>
</dbReference>
<organism evidence="1 2">
    <name type="scientific">Shewanella piezotolerans (strain WP3 / JCM 13877)</name>
    <dbReference type="NCBI Taxonomy" id="225849"/>
    <lineage>
        <taxon>Bacteria</taxon>
        <taxon>Pseudomonadati</taxon>
        <taxon>Pseudomonadota</taxon>
        <taxon>Gammaproteobacteria</taxon>
        <taxon>Alteromonadales</taxon>
        <taxon>Shewanellaceae</taxon>
        <taxon>Shewanella</taxon>
    </lineage>
</organism>
<reference evidence="1 2" key="1">
    <citation type="journal article" date="2008" name="PLoS ONE">
        <title>Environmental adaptation: genomic analysis of the piezotolerant and psychrotolerant deep-sea iron reducing bacterium Shewanella piezotolerans WP3.</title>
        <authorList>
            <person name="Wang F."/>
            <person name="Wang J."/>
            <person name="Jian H."/>
            <person name="Zhang B."/>
            <person name="Li S."/>
            <person name="Wang F."/>
            <person name="Zeng X."/>
            <person name="Gao L."/>
            <person name="Bartlett D.H."/>
            <person name="Yu J."/>
            <person name="Hu S."/>
            <person name="Xiao X."/>
        </authorList>
    </citation>
    <scope>NUCLEOTIDE SEQUENCE [LARGE SCALE GENOMIC DNA]</scope>
    <source>
        <strain evidence="2">WP3 / JCM 13877</strain>
    </source>
</reference>